<dbReference type="InterPro" id="IPR039246">
    <property type="entry name" value="Flagellar_FlgA"/>
</dbReference>
<dbReference type="Pfam" id="PF13144">
    <property type="entry name" value="ChapFlgA"/>
    <property type="match status" value="1"/>
</dbReference>
<dbReference type="SMART" id="SM00858">
    <property type="entry name" value="SAF"/>
    <property type="match status" value="1"/>
</dbReference>
<evidence type="ECO:0000256" key="1">
    <source>
        <dbReference type="ARBA" id="ARBA00004418"/>
    </source>
</evidence>
<comment type="function">
    <text evidence="6">Involved in the assembly process of the P-ring formation. It may associate with FlgF on the rod constituting a structure essential for the P-ring assembly or may act as a modulator protein for the P-ring assembly.</text>
</comment>
<dbReference type="Gene3D" id="3.90.1210.10">
    <property type="entry name" value="Antifreeze-like/N-acetylneuraminic acid synthase C-terminal domain"/>
    <property type="match status" value="1"/>
</dbReference>
<evidence type="ECO:0000256" key="2">
    <source>
        <dbReference type="ARBA" id="ARBA00010474"/>
    </source>
</evidence>
<protein>
    <recommendedName>
        <fullName evidence="3">Flagella basal body P-ring formation protein FlgA</fullName>
    </recommendedName>
</protein>
<reference evidence="8 9" key="1">
    <citation type="submission" date="2014-06" db="EMBL/GenBank/DDBJ databases">
        <title>Shewanella sp. YQH10.</title>
        <authorList>
            <person name="Liu Y."/>
            <person name="Zeng R."/>
        </authorList>
    </citation>
    <scope>NUCLEOTIDE SEQUENCE [LARGE SCALE GENOMIC DNA]</scope>
    <source>
        <strain evidence="8 9">YQH10</strain>
    </source>
</reference>
<dbReference type="AlphaFoldDB" id="A0A094LSN9"/>
<dbReference type="OrthoDB" id="1669037at2"/>
<accession>A0A094LSN9</accession>
<dbReference type="NCBIfam" id="TIGR03170">
    <property type="entry name" value="flgA_cterm"/>
    <property type="match status" value="1"/>
</dbReference>
<evidence type="ECO:0000313" key="8">
    <source>
        <dbReference type="EMBL" id="KFZ38203.1"/>
    </source>
</evidence>
<sequence length="252" mass="28087">MKSFDVILGKIREAFLPLRKHNYWLLPLAIFSCQLHATNSLEQALNAHVQQELKQYQQQHSFTAHKQRISFRIADAATQRPCNHWQFSRPNANQAPLGRVGYRIECVDNERWTSRAIAEVHLWADVLVATKALERDTQIALADIKLSSVDLAKVNAEPLFAPLAAANKLVRRRIHAGQVISAYLLENPMIVKRGDIVTMVVDIDGFSASTRGTAMEDAKLGERVKVKNNSSGKVVEGKVLKGGQVAVDFIGN</sequence>
<dbReference type="STRING" id="1515746.HR45_06805"/>
<dbReference type="EMBL" id="JPEO01000003">
    <property type="protein sequence ID" value="KFZ38203.1"/>
    <property type="molecule type" value="Genomic_DNA"/>
</dbReference>
<dbReference type="CDD" id="cd11614">
    <property type="entry name" value="SAF_CpaB_FlgA_like"/>
    <property type="match status" value="1"/>
</dbReference>
<name>A0A094LSN9_9GAMM</name>
<comment type="subcellular location">
    <subcellularLocation>
        <location evidence="1">Periplasm</location>
    </subcellularLocation>
</comment>
<dbReference type="RefSeq" id="WP_052074562.1">
    <property type="nucleotide sequence ID" value="NZ_JPEO01000003.1"/>
</dbReference>
<keyword evidence="9" id="KW-1185">Reference proteome</keyword>
<evidence type="ECO:0000313" key="9">
    <source>
        <dbReference type="Proteomes" id="UP000029264"/>
    </source>
</evidence>
<dbReference type="PANTHER" id="PTHR36307:SF1">
    <property type="entry name" value="FLAGELLA BASAL BODY P-RING FORMATION PROTEIN FLGA"/>
    <property type="match status" value="1"/>
</dbReference>
<proteinExistence type="inferred from homology"/>
<keyword evidence="5" id="KW-0574">Periplasm</keyword>
<dbReference type="Proteomes" id="UP000029264">
    <property type="component" value="Unassembled WGS sequence"/>
</dbReference>
<evidence type="ECO:0000256" key="3">
    <source>
        <dbReference type="ARBA" id="ARBA00014754"/>
    </source>
</evidence>
<dbReference type="InterPro" id="IPR013974">
    <property type="entry name" value="SAF"/>
</dbReference>
<dbReference type="eggNOG" id="COG1261">
    <property type="taxonomic scope" value="Bacteria"/>
</dbReference>
<keyword evidence="4" id="KW-0732">Signal</keyword>
<gene>
    <name evidence="8" type="ORF">HR45_06805</name>
</gene>
<comment type="caution">
    <text evidence="8">The sequence shown here is derived from an EMBL/GenBank/DDBJ whole genome shotgun (WGS) entry which is preliminary data.</text>
</comment>
<dbReference type="GO" id="GO:0042597">
    <property type="term" value="C:periplasmic space"/>
    <property type="evidence" value="ECO:0007669"/>
    <property type="project" value="UniProtKB-SubCell"/>
</dbReference>
<dbReference type="PANTHER" id="PTHR36307">
    <property type="entry name" value="FLAGELLA BASAL BODY P-RING FORMATION PROTEIN FLGA"/>
    <property type="match status" value="1"/>
</dbReference>
<dbReference type="InterPro" id="IPR017585">
    <property type="entry name" value="SAF_FlgA"/>
</dbReference>
<feature type="domain" description="SAF" evidence="7">
    <location>
        <begin position="124"/>
        <end position="186"/>
    </location>
</feature>
<dbReference type="Gene3D" id="2.30.30.760">
    <property type="match status" value="1"/>
</dbReference>
<evidence type="ECO:0000256" key="5">
    <source>
        <dbReference type="ARBA" id="ARBA00022764"/>
    </source>
</evidence>
<comment type="similarity">
    <text evidence="2">Belongs to the FlgA family.</text>
</comment>
<dbReference type="PROSITE" id="PS51257">
    <property type="entry name" value="PROKAR_LIPOPROTEIN"/>
    <property type="match status" value="1"/>
</dbReference>
<evidence type="ECO:0000256" key="6">
    <source>
        <dbReference type="ARBA" id="ARBA00025643"/>
    </source>
</evidence>
<evidence type="ECO:0000256" key="4">
    <source>
        <dbReference type="ARBA" id="ARBA00022729"/>
    </source>
</evidence>
<organism evidence="8 9">
    <name type="scientific">Shewanella mangrovi</name>
    <dbReference type="NCBI Taxonomy" id="1515746"/>
    <lineage>
        <taxon>Bacteria</taxon>
        <taxon>Pseudomonadati</taxon>
        <taxon>Pseudomonadota</taxon>
        <taxon>Gammaproteobacteria</taxon>
        <taxon>Alteromonadales</taxon>
        <taxon>Shewanellaceae</taxon>
        <taxon>Shewanella</taxon>
    </lineage>
</organism>
<dbReference type="GO" id="GO:0044780">
    <property type="term" value="P:bacterial-type flagellum assembly"/>
    <property type="evidence" value="ECO:0007669"/>
    <property type="project" value="InterPro"/>
</dbReference>
<evidence type="ECO:0000259" key="7">
    <source>
        <dbReference type="SMART" id="SM00858"/>
    </source>
</evidence>